<dbReference type="Pfam" id="PF02984">
    <property type="entry name" value="Cyclin_C"/>
    <property type="match status" value="1"/>
</dbReference>
<evidence type="ECO:0000259" key="1">
    <source>
        <dbReference type="Pfam" id="PF02984"/>
    </source>
</evidence>
<dbReference type="ExpressionAtlas" id="A0A317Y5Y2">
    <property type="expression patterns" value="baseline and differential"/>
</dbReference>
<dbReference type="Gene3D" id="1.10.472.10">
    <property type="entry name" value="Cyclin-like"/>
    <property type="match status" value="1"/>
</dbReference>
<dbReference type="SUPFAM" id="SSF47954">
    <property type="entry name" value="Cyclin-like"/>
    <property type="match status" value="1"/>
</dbReference>
<accession>A0A317Y5Y2</accession>
<sequence>MEATSCCHVFSTQRCRFPLRRLSAPPWPQPLCTESSSGLVTLSVSKWRSKGPVMAAKKAAEGFWMRNPCPFVCLGLVRFCEIAYLIKVATLGNKVEKEMEDMAFIFAKLALMQYEYGLVTRLPSLVVASAIYAVRLTLERAPLWTDALKHHTAVY</sequence>
<comment type="caution">
    <text evidence="2">The sequence shown here is derived from an EMBL/GenBank/DDBJ whole genome shotgun (WGS) entry which is preliminary data.</text>
</comment>
<dbReference type="EMBL" id="NCVQ01000001">
    <property type="protein sequence ID" value="PWZ53636.1"/>
    <property type="molecule type" value="Genomic_DNA"/>
</dbReference>
<protein>
    <submittedName>
        <fullName evidence="2">Cyclin-B1-1</fullName>
    </submittedName>
</protein>
<dbReference type="InterPro" id="IPR004367">
    <property type="entry name" value="Cyclin_C-dom"/>
</dbReference>
<feature type="domain" description="Cyclin C-terminal" evidence="1">
    <location>
        <begin position="86"/>
        <end position="153"/>
    </location>
</feature>
<proteinExistence type="predicted"/>
<organism evidence="2">
    <name type="scientific">Zea mays</name>
    <name type="common">Maize</name>
    <dbReference type="NCBI Taxonomy" id="4577"/>
    <lineage>
        <taxon>Eukaryota</taxon>
        <taxon>Viridiplantae</taxon>
        <taxon>Streptophyta</taxon>
        <taxon>Embryophyta</taxon>
        <taxon>Tracheophyta</taxon>
        <taxon>Spermatophyta</taxon>
        <taxon>Magnoliopsida</taxon>
        <taxon>Liliopsida</taxon>
        <taxon>Poales</taxon>
        <taxon>Poaceae</taxon>
        <taxon>PACMAD clade</taxon>
        <taxon>Panicoideae</taxon>
        <taxon>Andropogonodae</taxon>
        <taxon>Andropogoneae</taxon>
        <taxon>Tripsacinae</taxon>
        <taxon>Zea</taxon>
    </lineage>
</organism>
<dbReference type="InterPro" id="IPR036915">
    <property type="entry name" value="Cyclin-like_sf"/>
</dbReference>
<evidence type="ECO:0000313" key="2">
    <source>
        <dbReference type="EMBL" id="PWZ53636.1"/>
    </source>
</evidence>
<dbReference type="AlphaFoldDB" id="A0A317Y5Y2"/>
<gene>
    <name evidence="2" type="primary">CYCB1-1_0</name>
    <name evidence="2" type="ORF">Zm00014a_018710</name>
</gene>
<dbReference type="Proteomes" id="UP000251960">
    <property type="component" value="Chromosome 1"/>
</dbReference>
<reference evidence="2" key="1">
    <citation type="journal article" date="2018" name="Nat. Genet.">
        <title>Extensive intraspecific gene order and gene structural variations between Mo17 and other maize genomes.</title>
        <authorList>
            <person name="Sun S."/>
            <person name="Zhou Y."/>
            <person name="Chen J."/>
            <person name="Shi J."/>
            <person name="Zhao H."/>
            <person name="Zhao H."/>
            <person name="Song W."/>
            <person name="Zhang M."/>
            <person name="Cui Y."/>
            <person name="Dong X."/>
            <person name="Liu H."/>
            <person name="Ma X."/>
            <person name="Jiao Y."/>
            <person name="Wang B."/>
            <person name="Wei X."/>
            <person name="Stein J.C."/>
            <person name="Glaubitz J.C."/>
            <person name="Lu F."/>
            <person name="Yu G."/>
            <person name="Liang C."/>
            <person name="Fengler K."/>
            <person name="Li B."/>
            <person name="Rafalski A."/>
            <person name="Schnable P.S."/>
            <person name="Ware D.H."/>
            <person name="Buckler E.S."/>
            <person name="Lai J."/>
        </authorList>
    </citation>
    <scope>NUCLEOTIDE SEQUENCE [LARGE SCALE GENOMIC DNA]</scope>
    <source>
        <tissue evidence="2">Seedling</tissue>
    </source>
</reference>
<name>A0A317Y5Y2_MAIZE</name>